<feature type="chain" id="PRO_5046786499" evidence="2">
    <location>
        <begin position="28"/>
        <end position="348"/>
    </location>
</feature>
<dbReference type="Proteomes" id="UP001228044">
    <property type="component" value="Unassembled WGS sequence"/>
</dbReference>
<keyword evidence="2" id="KW-0732">Signal</keyword>
<evidence type="ECO:0000256" key="2">
    <source>
        <dbReference type="SAM" id="SignalP"/>
    </source>
</evidence>
<dbReference type="InterPro" id="IPR042100">
    <property type="entry name" value="Bug_dom1"/>
</dbReference>
<dbReference type="PROSITE" id="PS51318">
    <property type="entry name" value="TAT"/>
    <property type="match status" value="1"/>
</dbReference>
<gene>
    <name evidence="3" type="ORF">QWJ38_16240</name>
</gene>
<sequence length="348" mass="36286">MSLMIPTSRRRMLAGAASLLATPAGLAQVLLGAPSAANSLSSKPGTRLVVPFAPGGATDVLARALAERTQERLGPIVIDNRAGLRGSLGTESVARAAPDGSTLLLGTVITHAINPWLGASKLYDPVRDFTPITLLARMPNVLVVNADSARRLGLNSVADLIAYARQHPGKLSYGSTGIGSTGHLAAELLKARCNVFITHLPYAGINPALKGLLGGEVDLSFQNLASAAPGIKSGKLRALAVSTARRSSSMPELPTLAESAPGLGLDGFDVGIWFGLFGPARMTPALTARLNGIFTEALATPELRERLDTLKAEASPSTPEQLAALVKTDLQRHEQMSKRSGGRLDGMQ</sequence>
<dbReference type="Gene3D" id="3.40.190.150">
    <property type="entry name" value="Bordetella uptake gene, domain 1"/>
    <property type="match status" value="1"/>
</dbReference>
<evidence type="ECO:0000313" key="4">
    <source>
        <dbReference type="Proteomes" id="UP001228044"/>
    </source>
</evidence>
<keyword evidence="4" id="KW-1185">Reference proteome</keyword>
<reference evidence="3 4" key="1">
    <citation type="submission" date="2023-06" db="EMBL/GenBank/DDBJ databases">
        <title>Pelomonas sp. PFR6 16S ribosomal RNA gene Genome sequencing and assembly.</title>
        <authorList>
            <person name="Woo H."/>
        </authorList>
    </citation>
    <scope>NUCLEOTIDE SEQUENCE [LARGE SCALE GENOMIC DNA]</scope>
    <source>
        <strain evidence="3 4">PFR6</strain>
    </source>
</reference>
<dbReference type="Pfam" id="PF03401">
    <property type="entry name" value="TctC"/>
    <property type="match status" value="1"/>
</dbReference>
<dbReference type="SUPFAM" id="SSF53850">
    <property type="entry name" value="Periplasmic binding protein-like II"/>
    <property type="match status" value="1"/>
</dbReference>
<dbReference type="PIRSF" id="PIRSF017082">
    <property type="entry name" value="YflP"/>
    <property type="match status" value="1"/>
</dbReference>
<dbReference type="RefSeq" id="WP_290360145.1">
    <property type="nucleotide sequence ID" value="NZ_JAUHHC010000004.1"/>
</dbReference>
<dbReference type="CDD" id="cd07012">
    <property type="entry name" value="PBP2_Bug_TTT"/>
    <property type="match status" value="1"/>
</dbReference>
<comment type="caution">
    <text evidence="3">The sequence shown here is derived from an EMBL/GenBank/DDBJ whole genome shotgun (WGS) entry which is preliminary data.</text>
</comment>
<protein>
    <submittedName>
        <fullName evidence="3">Tripartite tricarboxylate transporter substrate binding protein</fullName>
    </submittedName>
</protein>
<dbReference type="PANTHER" id="PTHR42928">
    <property type="entry name" value="TRICARBOXYLATE-BINDING PROTEIN"/>
    <property type="match status" value="1"/>
</dbReference>
<name>A0ABT8DXX5_9BURK</name>
<dbReference type="InterPro" id="IPR006311">
    <property type="entry name" value="TAT_signal"/>
</dbReference>
<organism evidence="3 4">
    <name type="scientific">Roseateles violae</name>
    <dbReference type="NCBI Taxonomy" id="3058042"/>
    <lineage>
        <taxon>Bacteria</taxon>
        <taxon>Pseudomonadati</taxon>
        <taxon>Pseudomonadota</taxon>
        <taxon>Betaproteobacteria</taxon>
        <taxon>Burkholderiales</taxon>
        <taxon>Sphaerotilaceae</taxon>
        <taxon>Roseateles</taxon>
    </lineage>
</organism>
<feature type="signal peptide" evidence="2">
    <location>
        <begin position="1"/>
        <end position="27"/>
    </location>
</feature>
<evidence type="ECO:0000256" key="1">
    <source>
        <dbReference type="ARBA" id="ARBA00006987"/>
    </source>
</evidence>
<dbReference type="PANTHER" id="PTHR42928:SF5">
    <property type="entry name" value="BLR1237 PROTEIN"/>
    <property type="match status" value="1"/>
</dbReference>
<accession>A0ABT8DXX5</accession>
<comment type="similarity">
    <text evidence="1">Belongs to the UPF0065 (bug) family.</text>
</comment>
<dbReference type="EMBL" id="JAUHHC010000004">
    <property type="protein sequence ID" value="MDN3921839.1"/>
    <property type="molecule type" value="Genomic_DNA"/>
</dbReference>
<dbReference type="InterPro" id="IPR005064">
    <property type="entry name" value="BUG"/>
</dbReference>
<evidence type="ECO:0000313" key="3">
    <source>
        <dbReference type="EMBL" id="MDN3921839.1"/>
    </source>
</evidence>
<proteinExistence type="inferred from homology"/>
<dbReference type="Gene3D" id="3.40.190.10">
    <property type="entry name" value="Periplasmic binding protein-like II"/>
    <property type="match status" value="1"/>
</dbReference>